<feature type="compositionally biased region" description="Basic and acidic residues" evidence="1">
    <location>
        <begin position="1"/>
        <end position="13"/>
    </location>
</feature>
<feature type="region of interest" description="Disordered" evidence="1">
    <location>
        <begin position="1"/>
        <end position="87"/>
    </location>
</feature>
<feature type="compositionally biased region" description="Basic and acidic residues" evidence="1">
    <location>
        <begin position="107"/>
        <end position="118"/>
    </location>
</feature>
<evidence type="ECO:0000256" key="1">
    <source>
        <dbReference type="SAM" id="MobiDB-lite"/>
    </source>
</evidence>
<organism evidence="2">
    <name type="scientific">bioreactor metagenome</name>
    <dbReference type="NCBI Taxonomy" id="1076179"/>
    <lineage>
        <taxon>unclassified sequences</taxon>
        <taxon>metagenomes</taxon>
        <taxon>ecological metagenomes</taxon>
    </lineage>
</organism>
<comment type="caution">
    <text evidence="2">The sequence shown here is derived from an EMBL/GenBank/DDBJ whole genome shotgun (WGS) entry which is preliminary data.</text>
</comment>
<dbReference type="EMBL" id="VSSQ01057736">
    <property type="protein sequence ID" value="MPN11518.1"/>
    <property type="molecule type" value="Genomic_DNA"/>
</dbReference>
<dbReference type="AlphaFoldDB" id="A0A645FAX3"/>
<reference evidence="2" key="1">
    <citation type="submission" date="2019-08" db="EMBL/GenBank/DDBJ databases">
        <authorList>
            <person name="Kucharzyk K."/>
            <person name="Murdoch R.W."/>
            <person name="Higgins S."/>
            <person name="Loffler F."/>
        </authorList>
    </citation>
    <scope>NUCLEOTIDE SEQUENCE</scope>
</reference>
<proteinExistence type="predicted"/>
<feature type="compositionally biased region" description="Basic and acidic residues" evidence="1">
    <location>
        <begin position="22"/>
        <end position="43"/>
    </location>
</feature>
<feature type="compositionally biased region" description="Basic residues" evidence="1">
    <location>
        <begin position="125"/>
        <end position="134"/>
    </location>
</feature>
<sequence>MIEQHDQTDQDHRQSRRRHRHEARDRGTEPGRFTVDESKEQPGRAHHRHREQDERDPPPPAPAPEAVALEADHRTDGDIEHLTDGQHDEGDFLVVGAEHLEFERHDLRHEGHAQRIGEKTQQNQPHRRQQRRHGISQILASISPLPPGNG</sequence>
<protein>
    <submittedName>
        <fullName evidence="2">Uncharacterized protein</fullName>
    </submittedName>
</protein>
<evidence type="ECO:0000313" key="2">
    <source>
        <dbReference type="EMBL" id="MPN11518.1"/>
    </source>
</evidence>
<feature type="region of interest" description="Disordered" evidence="1">
    <location>
        <begin position="107"/>
        <end position="150"/>
    </location>
</feature>
<accession>A0A645FAX3</accession>
<name>A0A645FAX3_9ZZZZ</name>
<gene>
    <name evidence="2" type="ORF">SDC9_158821</name>
</gene>
<feature type="compositionally biased region" description="Basic and acidic residues" evidence="1">
    <location>
        <begin position="70"/>
        <end position="87"/>
    </location>
</feature>